<dbReference type="InterPro" id="IPR052161">
    <property type="entry name" value="Mycobact_Acyl-CoA_DH"/>
</dbReference>
<keyword evidence="5 6" id="KW-0560">Oxidoreductase</keyword>
<name>A0ABV3GK90_MICGL</name>
<keyword evidence="12" id="KW-1185">Reference proteome</keyword>
<dbReference type="InterPro" id="IPR006091">
    <property type="entry name" value="Acyl-CoA_Oxase/DH_mid-dom"/>
</dbReference>
<organism evidence="11 12">
    <name type="scientific">Microtetraspora glauca</name>
    <dbReference type="NCBI Taxonomy" id="1996"/>
    <lineage>
        <taxon>Bacteria</taxon>
        <taxon>Bacillati</taxon>
        <taxon>Actinomycetota</taxon>
        <taxon>Actinomycetes</taxon>
        <taxon>Streptosporangiales</taxon>
        <taxon>Streptosporangiaceae</taxon>
        <taxon>Microtetraspora</taxon>
    </lineage>
</organism>
<proteinExistence type="inferred from homology"/>
<feature type="domain" description="Acyl-CoA dehydrogenase/oxidase N-terminal" evidence="10">
    <location>
        <begin position="74"/>
        <end position="154"/>
    </location>
</feature>
<keyword evidence="3 6" id="KW-0285">Flavoprotein</keyword>
<protein>
    <submittedName>
        <fullName evidence="11">Acyl-CoA dehydrogenase family protein</fullName>
    </submittedName>
</protein>
<feature type="domain" description="Acyl-CoA dehydrogenase/oxidase C-terminal" evidence="8">
    <location>
        <begin position="266"/>
        <end position="413"/>
    </location>
</feature>
<feature type="region of interest" description="Disordered" evidence="7">
    <location>
        <begin position="31"/>
        <end position="53"/>
    </location>
</feature>
<comment type="similarity">
    <text evidence="2 6">Belongs to the acyl-CoA dehydrogenase family.</text>
</comment>
<dbReference type="Gene3D" id="2.40.110.10">
    <property type="entry name" value="Butyryl-CoA Dehydrogenase, subunit A, domain 2"/>
    <property type="match status" value="1"/>
</dbReference>
<feature type="compositionally biased region" description="Gly residues" evidence="7">
    <location>
        <begin position="39"/>
        <end position="48"/>
    </location>
</feature>
<evidence type="ECO:0000256" key="2">
    <source>
        <dbReference type="ARBA" id="ARBA00009347"/>
    </source>
</evidence>
<comment type="caution">
    <text evidence="11">The sequence shown here is derived from an EMBL/GenBank/DDBJ whole genome shotgun (WGS) entry which is preliminary data.</text>
</comment>
<dbReference type="InterPro" id="IPR036250">
    <property type="entry name" value="AcylCo_DH-like_C"/>
</dbReference>
<dbReference type="SUPFAM" id="SSF56645">
    <property type="entry name" value="Acyl-CoA dehydrogenase NM domain-like"/>
    <property type="match status" value="1"/>
</dbReference>
<gene>
    <name evidence="11" type="ORF">AB0I59_24800</name>
</gene>
<dbReference type="RefSeq" id="WP_061253985.1">
    <property type="nucleotide sequence ID" value="NZ_JBFALK010000014.1"/>
</dbReference>
<accession>A0ABV3GK90</accession>
<dbReference type="InterPro" id="IPR046373">
    <property type="entry name" value="Acyl-CoA_Oxase/DH_mid-dom_sf"/>
</dbReference>
<evidence type="ECO:0000256" key="4">
    <source>
        <dbReference type="ARBA" id="ARBA00022827"/>
    </source>
</evidence>
<keyword evidence="4 6" id="KW-0274">FAD</keyword>
<evidence type="ECO:0000259" key="10">
    <source>
        <dbReference type="Pfam" id="PF02771"/>
    </source>
</evidence>
<dbReference type="InterPro" id="IPR037069">
    <property type="entry name" value="AcylCoA_DH/ox_N_sf"/>
</dbReference>
<dbReference type="Gene3D" id="1.10.540.10">
    <property type="entry name" value="Acyl-CoA dehydrogenase/oxidase, N-terminal domain"/>
    <property type="match status" value="1"/>
</dbReference>
<evidence type="ECO:0000256" key="1">
    <source>
        <dbReference type="ARBA" id="ARBA00001974"/>
    </source>
</evidence>
<dbReference type="SUPFAM" id="SSF47203">
    <property type="entry name" value="Acyl-CoA dehydrogenase C-terminal domain-like"/>
    <property type="match status" value="1"/>
</dbReference>
<feature type="domain" description="Acyl-CoA oxidase/dehydrogenase middle" evidence="9">
    <location>
        <begin position="160"/>
        <end position="253"/>
    </location>
</feature>
<dbReference type="InterPro" id="IPR009075">
    <property type="entry name" value="AcylCo_DH/oxidase_C"/>
</dbReference>
<dbReference type="PANTHER" id="PTHR43292:SF4">
    <property type="entry name" value="ACYL-COA DEHYDROGENASE FADE34"/>
    <property type="match status" value="1"/>
</dbReference>
<dbReference type="EMBL" id="JBFALK010000014">
    <property type="protein sequence ID" value="MEV0971836.1"/>
    <property type="molecule type" value="Genomic_DNA"/>
</dbReference>
<dbReference type="Pfam" id="PF02770">
    <property type="entry name" value="Acyl-CoA_dh_M"/>
    <property type="match status" value="1"/>
</dbReference>
<evidence type="ECO:0000256" key="3">
    <source>
        <dbReference type="ARBA" id="ARBA00022630"/>
    </source>
</evidence>
<dbReference type="Pfam" id="PF02771">
    <property type="entry name" value="Acyl-CoA_dh_N"/>
    <property type="match status" value="1"/>
</dbReference>
<dbReference type="InterPro" id="IPR013786">
    <property type="entry name" value="AcylCoA_DH/ox_N"/>
</dbReference>
<dbReference type="InterPro" id="IPR009100">
    <property type="entry name" value="AcylCoA_DH/oxidase_NM_dom_sf"/>
</dbReference>
<evidence type="ECO:0000313" key="11">
    <source>
        <dbReference type="EMBL" id="MEV0971836.1"/>
    </source>
</evidence>
<evidence type="ECO:0000256" key="5">
    <source>
        <dbReference type="ARBA" id="ARBA00023002"/>
    </source>
</evidence>
<evidence type="ECO:0000313" key="12">
    <source>
        <dbReference type="Proteomes" id="UP001551675"/>
    </source>
</evidence>
<evidence type="ECO:0000256" key="7">
    <source>
        <dbReference type="SAM" id="MobiDB-lite"/>
    </source>
</evidence>
<evidence type="ECO:0000259" key="8">
    <source>
        <dbReference type="Pfam" id="PF00441"/>
    </source>
</evidence>
<sequence>MKNEHAPDVAGFRDEVREFLRSIAGEFGVGDGDARAGDAGAGDTGGGVPARNAERSDRIAAVEELGEGHESEVRRARELQARLFDAGLAWPSGPPDCGGRGLSPEHDQVLDDVLQELGFPSREVLFVGLHIVVPAIDKHGTPSLRRRMLPALFRADIVGCQLFSEPSAGSDLAGVTTRAVRDGDDWIITGQKVWTSMGHLADIGEALVRTDPDAPKHEGLTMFLVDMRAPGVTVRPIRQMTGGAAFSEVFLDGVRVPDAHRVGEVGAGWRVAATSLGSERGSMSGVNGPVSPYVLERLTTLVSRLDAVADPVHRQRVAAAVSAVVAMRAAADLPDGSWSHGLAPVSGSVMKMLMTRAVDQIAALAGEVLGERAFADHGEWDTYAWSEFVLGAPALHIAGGTDEIQLDVIAQRGLGLPRPPKPVTPRTRIEATTT</sequence>
<dbReference type="PANTHER" id="PTHR43292">
    <property type="entry name" value="ACYL-COA DEHYDROGENASE"/>
    <property type="match status" value="1"/>
</dbReference>
<comment type="cofactor">
    <cofactor evidence="1 6">
        <name>FAD</name>
        <dbReference type="ChEBI" id="CHEBI:57692"/>
    </cofactor>
</comment>
<dbReference type="Pfam" id="PF00441">
    <property type="entry name" value="Acyl-CoA_dh_1"/>
    <property type="match status" value="1"/>
</dbReference>
<dbReference type="Proteomes" id="UP001551675">
    <property type="component" value="Unassembled WGS sequence"/>
</dbReference>
<evidence type="ECO:0000259" key="9">
    <source>
        <dbReference type="Pfam" id="PF02770"/>
    </source>
</evidence>
<evidence type="ECO:0000256" key="6">
    <source>
        <dbReference type="RuleBase" id="RU362125"/>
    </source>
</evidence>
<dbReference type="Gene3D" id="1.20.140.10">
    <property type="entry name" value="Butyryl-CoA Dehydrogenase, subunit A, domain 3"/>
    <property type="match status" value="1"/>
</dbReference>
<reference evidence="11 12" key="1">
    <citation type="submission" date="2024-06" db="EMBL/GenBank/DDBJ databases">
        <title>The Natural Products Discovery Center: Release of the First 8490 Sequenced Strains for Exploring Actinobacteria Biosynthetic Diversity.</title>
        <authorList>
            <person name="Kalkreuter E."/>
            <person name="Kautsar S.A."/>
            <person name="Yang D."/>
            <person name="Bader C.D."/>
            <person name="Teijaro C.N."/>
            <person name="Fluegel L."/>
            <person name="Davis C.M."/>
            <person name="Simpson J.R."/>
            <person name="Lauterbach L."/>
            <person name="Steele A.D."/>
            <person name="Gui C."/>
            <person name="Meng S."/>
            <person name="Li G."/>
            <person name="Viehrig K."/>
            <person name="Ye F."/>
            <person name="Su P."/>
            <person name="Kiefer A.F."/>
            <person name="Nichols A."/>
            <person name="Cepeda A.J."/>
            <person name="Yan W."/>
            <person name="Fan B."/>
            <person name="Jiang Y."/>
            <person name="Adhikari A."/>
            <person name="Zheng C.-J."/>
            <person name="Schuster L."/>
            <person name="Cowan T.M."/>
            <person name="Smanski M.J."/>
            <person name="Chevrette M.G."/>
            <person name="De Carvalho L.P.S."/>
            <person name="Shen B."/>
        </authorList>
    </citation>
    <scope>NUCLEOTIDE SEQUENCE [LARGE SCALE GENOMIC DNA]</scope>
    <source>
        <strain evidence="11 12">NPDC050100</strain>
    </source>
</reference>
<feature type="region of interest" description="Disordered" evidence="7">
    <location>
        <begin position="415"/>
        <end position="434"/>
    </location>
</feature>